<dbReference type="Proteomes" id="UP000187412">
    <property type="component" value="Unassembled WGS sequence"/>
</dbReference>
<name>A0ABX3GWJ5_PAEBO</name>
<proteinExistence type="predicted"/>
<evidence type="ECO:0000313" key="1">
    <source>
        <dbReference type="EMBL" id="OMD38316.1"/>
    </source>
</evidence>
<protein>
    <recommendedName>
        <fullName evidence="3">Secreted protein</fullName>
    </recommendedName>
</protein>
<organism evidence="1 2">
    <name type="scientific">Paenibacillus borealis</name>
    <dbReference type="NCBI Taxonomy" id="160799"/>
    <lineage>
        <taxon>Bacteria</taxon>
        <taxon>Bacillati</taxon>
        <taxon>Bacillota</taxon>
        <taxon>Bacilli</taxon>
        <taxon>Bacillales</taxon>
        <taxon>Paenibacillaceae</taxon>
        <taxon>Paenibacillus</taxon>
    </lineage>
</organism>
<keyword evidence="2" id="KW-1185">Reference proteome</keyword>
<gene>
    <name evidence="1" type="ORF">BSK56_30375</name>
</gene>
<evidence type="ECO:0000313" key="2">
    <source>
        <dbReference type="Proteomes" id="UP000187412"/>
    </source>
</evidence>
<evidence type="ECO:0008006" key="3">
    <source>
        <dbReference type="Google" id="ProtNLM"/>
    </source>
</evidence>
<dbReference type="EMBL" id="MPTB01000061">
    <property type="protein sequence ID" value="OMD38316.1"/>
    <property type="molecule type" value="Genomic_DNA"/>
</dbReference>
<reference evidence="1 2" key="1">
    <citation type="submission" date="2016-10" db="EMBL/GenBank/DDBJ databases">
        <title>Paenibacillus species isolates.</title>
        <authorList>
            <person name="Beno S.M."/>
        </authorList>
    </citation>
    <scope>NUCLEOTIDE SEQUENCE [LARGE SCALE GENOMIC DNA]</scope>
    <source>
        <strain evidence="1 2">FSL H7-0744</strain>
    </source>
</reference>
<accession>A0ABX3GWJ5</accession>
<comment type="caution">
    <text evidence="1">The sequence shown here is derived from an EMBL/GenBank/DDBJ whole genome shotgun (WGS) entry which is preliminary data.</text>
</comment>
<sequence>MIVETSLIMLCLVLLTFYTVVQHQRSQGIFCREVFYIVLGRRTAAAGCQCQQRHKQHCGYFFQDEIQFSTPLLPGMSPFFYNI</sequence>